<dbReference type="PROSITE" id="PS50026">
    <property type="entry name" value="EGF_3"/>
    <property type="match status" value="15"/>
</dbReference>
<dbReference type="GO" id="GO:0060218">
    <property type="term" value="P:hematopoietic stem cell differentiation"/>
    <property type="evidence" value="ECO:0007669"/>
    <property type="project" value="UniProtKB-ARBA"/>
</dbReference>
<accession>A0A4Z2HNA0</accession>
<dbReference type="InterPro" id="IPR051022">
    <property type="entry name" value="Notch_Cell-Fate_Det"/>
</dbReference>
<feature type="domain" description="EGF-like" evidence="7">
    <location>
        <begin position="571"/>
        <end position="607"/>
    </location>
</feature>
<keyword evidence="4 6" id="KW-1015">Disulfide bond</keyword>
<keyword evidence="9" id="KW-1185">Reference proteome</keyword>
<evidence type="ECO:0000256" key="3">
    <source>
        <dbReference type="ARBA" id="ARBA00022737"/>
    </source>
</evidence>
<feature type="disulfide bond" evidence="6">
    <location>
        <begin position="597"/>
        <end position="606"/>
    </location>
</feature>
<dbReference type="InterPro" id="IPR013032">
    <property type="entry name" value="EGF-like_CS"/>
</dbReference>
<evidence type="ECO:0000256" key="4">
    <source>
        <dbReference type="ARBA" id="ARBA00023157"/>
    </source>
</evidence>
<dbReference type="EMBL" id="SRLO01000207">
    <property type="protein sequence ID" value="TNN67237.1"/>
    <property type="molecule type" value="Genomic_DNA"/>
</dbReference>
<dbReference type="SMART" id="SM00179">
    <property type="entry name" value="EGF_CA"/>
    <property type="match status" value="12"/>
</dbReference>
<dbReference type="InterPro" id="IPR000152">
    <property type="entry name" value="EGF-type_Asp/Asn_hydroxyl_site"/>
</dbReference>
<feature type="domain" description="EGF-like" evidence="7">
    <location>
        <begin position="296"/>
        <end position="339"/>
    </location>
</feature>
<dbReference type="SMART" id="SM00181">
    <property type="entry name" value="EGF"/>
    <property type="match status" value="15"/>
</dbReference>
<dbReference type="PROSITE" id="PS01186">
    <property type="entry name" value="EGF_2"/>
    <property type="match status" value="9"/>
</dbReference>
<feature type="domain" description="EGF-like" evidence="7">
    <location>
        <begin position="436"/>
        <end position="467"/>
    </location>
</feature>
<evidence type="ECO:0000259" key="7">
    <source>
        <dbReference type="PROSITE" id="PS50026"/>
    </source>
</evidence>
<feature type="domain" description="EGF-like" evidence="7">
    <location>
        <begin position="261"/>
        <end position="294"/>
    </location>
</feature>
<dbReference type="FunFam" id="2.10.25.10:FF:000100">
    <property type="entry name" value="neurogenic locus notch homolog protein 3"/>
    <property type="match status" value="1"/>
</dbReference>
<evidence type="ECO:0000256" key="1">
    <source>
        <dbReference type="ARBA" id="ARBA00022536"/>
    </source>
</evidence>
<keyword evidence="1 6" id="KW-0245">EGF-like domain</keyword>
<evidence type="ECO:0000256" key="6">
    <source>
        <dbReference type="PROSITE-ProRule" id="PRU00076"/>
    </source>
</evidence>
<dbReference type="AlphaFoldDB" id="A0A4Z2HNA0"/>
<feature type="domain" description="EGF-like" evidence="7">
    <location>
        <begin position="341"/>
        <end position="377"/>
    </location>
</feature>
<feature type="disulfide bond" evidence="6">
    <location>
        <begin position="659"/>
        <end position="676"/>
    </location>
</feature>
<feature type="domain" description="EGF-like" evidence="7">
    <location>
        <begin position="178"/>
        <end position="220"/>
    </location>
</feature>
<dbReference type="FunFam" id="2.10.25.10:FF:000472">
    <property type="entry name" value="Uncharacterized protein, isoform A"/>
    <property type="match status" value="2"/>
</dbReference>
<feature type="domain" description="EGF-like" evidence="7">
    <location>
        <begin position="706"/>
        <end position="744"/>
    </location>
</feature>
<feature type="disulfide bond" evidence="6">
    <location>
        <begin position="678"/>
        <end position="687"/>
    </location>
</feature>
<feature type="domain" description="EGF-like" evidence="7">
    <location>
        <begin position="469"/>
        <end position="505"/>
    </location>
</feature>
<feature type="domain" description="EGF-like" evidence="7">
    <location>
        <begin position="609"/>
        <end position="648"/>
    </location>
</feature>
<gene>
    <name evidence="8" type="primary">EGF1_1</name>
    <name evidence="8" type="ORF">EYF80_022575</name>
</gene>
<feature type="domain" description="EGF-like" evidence="7">
    <location>
        <begin position="222"/>
        <end position="258"/>
    </location>
</feature>
<feature type="disulfide bond" evidence="6">
    <location>
        <begin position="424"/>
        <end position="433"/>
    </location>
</feature>
<keyword evidence="5" id="KW-0325">Glycoprotein</keyword>
<name>A0A4Z2HNA0_9TELE</name>
<feature type="disulfide bond" evidence="6">
    <location>
        <begin position="715"/>
        <end position="732"/>
    </location>
</feature>
<dbReference type="FunFam" id="2.10.25.10:FF:001002">
    <property type="entry name" value="Protein eyes shut homolog"/>
    <property type="match status" value="1"/>
</dbReference>
<evidence type="ECO:0000256" key="5">
    <source>
        <dbReference type="ARBA" id="ARBA00023180"/>
    </source>
</evidence>
<dbReference type="PROSITE" id="PS00010">
    <property type="entry name" value="ASX_HYDROXYL"/>
    <property type="match status" value="4"/>
</dbReference>
<feature type="disulfide bond" evidence="6">
    <location>
        <begin position="248"/>
        <end position="257"/>
    </location>
</feature>
<dbReference type="GO" id="GO:0005509">
    <property type="term" value="F:calcium ion binding"/>
    <property type="evidence" value="ECO:0007669"/>
    <property type="project" value="InterPro"/>
</dbReference>
<feature type="disulfide bond" evidence="6">
    <location>
        <begin position="329"/>
        <end position="338"/>
    </location>
</feature>
<comment type="caution">
    <text evidence="6">Lacks conserved residue(s) required for the propagation of feature annotation.</text>
</comment>
<keyword evidence="2" id="KW-0732">Signal</keyword>
<dbReference type="FunFam" id="2.10.25.10:FF:000123">
    <property type="entry name" value="Crumbs homolog 1 (Drosophila)"/>
    <property type="match status" value="1"/>
</dbReference>
<keyword evidence="3" id="KW-0677">Repeat</keyword>
<feature type="disulfide bond" evidence="6">
    <location>
        <begin position="559"/>
        <end position="568"/>
    </location>
</feature>
<dbReference type="SUPFAM" id="SSF57196">
    <property type="entry name" value="EGF/Laminin"/>
    <property type="match status" value="12"/>
</dbReference>
<feature type="disulfide bond" evidence="6">
    <location>
        <begin position="210"/>
        <end position="219"/>
    </location>
</feature>
<feature type="disulfide bond" evidence="6">
    <location>
        <begin position="167"/>
        <end position="176"/>
    </location>
</feature>
<comment type="caution">
    <text evidence="8">The sequence shown here is derived from an EMBL/GenBank/DDBJ whole genome shotgun (WGS) entry which is preliminary data.</text>
</comment>
<organism evidence="8 9">
    <name type="scientific">Liparis tanakae</name>
    <name type="common">Tanaka's snailfish</name>
    <dbReference type="NCBI Taxonomy" id="230148"/>
    <lineage>
        <taxon>Eukaryota</taxon>
        <taxon>Metazoa</taxon>
        <taxon>Chordata</taxon>
        <taxon>Craniata</taxon>
        <taxon>Vertebrata</taxon>
        <taxon>Euteleostomi</taxon>
        <taxon>Actinopterygii</taxon>
        <taxon>Neopterygii</taxon>
        <taxon>Teleostei</taxon>
        <taxon>Neoteleostei</taxon>
        <taxon>Acanthomorphata</taxon>
        <taxon>Eupercaria</taxon>
        <taxon>Perciformes</taxon>
        <taxon>Cottioidei</taxon>
        <taxon>Cottales</taxon>
        <taxon>Liparidae</taxon>
        <taxon>Liparis</taxon>
    </lineage>
</organism>
<dbReference type="Pfam" id="PF12661">
    <property type="entry name" value="hEGF"/>
    <property type="match status" value="3"/>
</dbReference>
<dbReference type="OrthoDB" id="283575at2759"/>
<feature type="domain" description="EGF-like" evidence="7">
    <location>
        <begin position="746"/>
        <end position="784"/>
    </location>
</feature>
<dbReference type="CDD" id="cd00054">
    <property type="entry name" value="EGF_CA"/>
    <property type="match status" value="4"/>
</dbReference>
<feature type="domain" description="EGF-like" evidence="7">
    <location>
        <begin position="397"/>
        <end position="434"/>
    </location>
</feature>
<dbReference type="PANTHER" id="PTHR24049">
    <property type="entry name" value="CRUMBS FAMILY MEMBER"/>
    <property type="match status" value="1"/>
</dbReference>
<evidence type="ECO:0000313" key="9">
    <source>
        <dbReference type="Proteomes" id="UP000314294"/>
    </source>
</evidence>
<dbReference type="PROSITE" id="PS00022">
    <property type="entry name" value="EGF_1"/>
    <property type="match status" value="11"/>
</dbReference>
<protein>
    <submittedName>
        <fullName evidence="8">Fibropellin-1</fullName>
    </submittedName>
</protein>
<dbReference type="Gene3D" id="2.10.25.10">
    <property type="entry name" value="Laminin"/>
    <property type="match status" value="13"/>
</dbReference>
<dbReference type="GO" id="GO:1901222">
    <property type="term" value="P:regulation of non-canonical NF-kappaB signal transduction"/>
    <property type="evidence" value="ECO:0007669"/>
    <property type="project" value="UniProtKB-ARBA"/>
</dbReference>
<reference evidence="8 9" key="1">
    <citation type="submission" date="2019-03" db="EMBL/GenBank/DDBJ databases">
        <title>First draft genome of Liparis tanakae, snailfish: a comprehensive survey of snailfish specific genes.</title>
        <authorList>
            <person name="Kim W."/>
            <person name="Song I."/>
            <person name="Jeong J.-H."/>
            <person name="Kim D."/>
            <person name="Kim S."/>
            <person name="Ryu S."/>
            <person name="Song J.Y."/>
            <person name="Lee S.K."/>
        </authorList>
    </citation>
    <scope>NUCLEOTIDE SEQUENCE [LARGE SCALE GENOMIC DNA]</scope>
    <source>
        <tissue evidence="8">Muscle</tissue>
    </source>
</reference>
<dbReference type="GO" id="GO:0016020">
    <property type="term" value="C:membrane"/>
    <property type="evidence" value="ECO:0007669"/>
    <property type="project" value="UniProtKB-ARBA"/>
</dbReference>
<dbReference type="InterPro" id="IPR018097">
    <property type="entry name" value="EGF_Ca-bd_CS"/>
</dbReference>
<sequence length="811" mass="86570">MHPTGGAHGATLQCGCQSAGTWCALAGGRWSVFAALIAAARLPVQSKARASHGRGGQTDAAAECRAKLLLGADPSAAGPQPPRNVMTSVSQVDSLPLCGSALTSMAQCCWFRGVLLHEGDSQLCKLGLRLIVSVKRQLCQGSPLLRLCSGSGVCQTGLWDDAYRCQCHHHYSGRFCEKADGCLDNPCGNQGVCLSNGSTDPNLRTYKCLCPPHFTGPPCEKRKAPCDPNPCRNGGVCKESSKGRVCICPEGFGGVDCDSRVLFDCMSYPCQEKPICAAGEHCVCAPGWMGEFCQYGGDACLIKPNGCLNGATCITASQPSSPPVYACKCPLGFTGTHCETEINECDSSPCQHNGTCSDLLGNHECQCHAVDVVKDLINHEMCILFIRRLTREKGRKQILTNDQTPCANKGHCVLDDANSYSCICAPGWSGQNCRINVDDCVQHRCQNGATCVDEIGGYRGYAGVYCEEDIDYCVGHLCSEHGVCLDQQYNFTCRCTLGFEGSLCELETNECNSFPCASRATCVDLVGRTCSEDANDCWSQPCLNGGLCTDLINDYVCDCPVGFEGSFCEVNLNECESQPCHNGGICVDGNDRYQCFCSEGFAGLNCEINNDECVHGYCANNSTCIDLVADYECICPSGFAGYHGHECSSSVNQCVANPCNPEGSLLCEELANTSRCACRFGYSGPRCETPISHCVDGWTGVDCAEDVDECDSGPCLNGAQCQESDVPGEFSCTCPPFFSGPLCSQPYDPCDPLHNPCLHNSTCLTRSNGTSSCRCPAASGTRFQAEPQLLQKKGGGESMNEHIVVSAVSRS</sequence>
<dbReference type="FunFam" id="2.10.25.10:FF:000610">
    <property type="entry name" value="protein HEG homolog 1 isoform X1"/>
    <property type="match status" value="1"/>
</dbReference>
<dbReference type="FunFam" id="2.10.25.10:FF:000012">
    <property type="entry name" value="Delta-like protein"/>
    <property type="match status" value="1"/>
</dbReference>
<dbReference type="Proteomes" id="UP000314294">
    <property type="component" value="Unassembled WGS sequence"/>
</dbReference>
<feature type="domain" description="EGF-like" evidence="7">
    <location>
        <begin position="533"/>
        <end position="569"/>
    </location>
</feature>
<dbReference type="InterPro" id="IPR000742">
    <property type="entry name" value="EGF"/>
</dbReference>
<feature type="disulfide bond" evidence="6">
    <location>
        <begin position="284"/>
        <end position="293"/>
    </location>
</feature>
<proteinExistence type="predicted"/>
<dbReference type="InterPro" id="IPR001881">
    <property type="entry name" value="EGF-like_Ca-bd_dom"/>
</dbReference>
<feature type="domain" description="EGF-like" evidence="7">
    <location>
        <begin position="650"/>
        <end position="688"/>
    </location>
</feature>
<feature type="disulfide bond" evidence="6">
    <location>
        <begin position="495"/>
        <end position="504"/>
    </location>
</feature>
<feature type="disulfide bond" evidence="6">
    <location>
        <begin position="734"/>
        <end position="743"/>
    </location>
</feature>
<evidence type="ECO:0000256" key="2">
    <source>
        <dbReference type="ARBA" id="ARBA00022729"/>
    </source>
</evidence>
<dbReference type="Pfam" id="PF00008">
    <property type="entry name" value="EGF"/>
    <property type="match status" value="6"/>
</dbReference>
<dbReference type="GO" id="GO:0045597">
    <property type="term" value="P:positive regulation of cell differentiation"/>
    <property type="evidence" value="ECO:0007669"/>
    <property type="project" value="UniProtKB-ARBA"/>
</dbReference>
<dbReference type="PROSITE" id="PS01187">
    <property type="entry name" value="EGF_CA"/>
    <property type="match status" value="2"/>
</dbReference>
<dbReference type="FunFam" id="2.10.25.10:FF:000669">
    <property type="entry name" value="Eyes shut homolog"/>
    <property type="match status" value="1"/>
</dbReference>
<feature type="domain" description="EGF-like" evidence="7">
    <location>
        <begin position="135"/>
        <end position="177"/>
    </location>
</feature>
<feature type="disulfide bond" evidence="6">
    <location>
        <begin position="148"/>
        <end position="165"/>
    </location>
</feature>
<evidence type="ECO:0000313" key="8">
    <source>
        <dbReference type="EMBL" id="TNN67237.1"/>
    </source>
</evidence>
<dbReference type="PRINTS" id="PR00010">
    <property type="entry name" value="EGFBLOOD"/>
</dbReference>